<dbReference type="Proteomes" id="UP000676565">
    <property type="component" value="Unassembled WGS sequence"/>
</dbReference>
<evidence type="ECO:0000256" key="1">
    <source>
        <dbReference type="ARBA" id="ARBA00004141"/>
    </source>
</evidence>
<proteinExistence type="predicted"/>
<feature type="transmembrane region" description="Helical" evidence="5">
    <location>
        <begin position="156"/>
        <end position="175"/>
    </location>
</feature>
<dbReference type="Pfam" id="PF07690">
    <property type="entry name" value="MFS_1"/>
    <property type="match status" value="1"/>
</dbReference>
<evidence type="ECO:0000256" key="5">
    <source>
        <dbReference type="SAM" id="Phobius"/>
    </source>
</evidence>
<dbReference type="Gene3D" id="1.20.1250.20">
    <property type="entry name" value="MFS general substrate transporter like domains"/>
    <property type="match status" value="2"/>
</dbReference>
<reference evidence="7 8" key="1">
    <citation type="submission" date="2021-04" db="EMBL/GenBank/DDBJ databases">
        <authorList>
            <person name="Ivanova A."/>
        </authorList>
    </citation>
    <scope>NUCLEOTIDE SEQUENCE [LARGE SCALE GENOMIC DNA]</scope>
    <source>
        <strain evidence="7 8">G18</strain>
    </source>
</reference>
<feature type="transmembrane region" description="Helical" evidence="5">
    <location>
        <begin position="304"/>
        <end position="326"/>
    </location>
</feature>
<evidence type="ECO:0000256" key="4">
    <source>
        <dbReference type="ARBA" id="ARBA00023136"/>
    </source>
</evidence>
<name>A0ABS5BRU5_9BACT</name>
<protein>
    <submittedName>
        <fullName evidence="7">MFS transporter</fullName>
    </submittedName>
</protein>
<evidence type="ECO:0000256" key="3">
    <source>
        <dbReference type="ARBA" id="ARBA00022989"/>
    </source>
</evidence>
<feature type="transmembrane region" description="Helical" evidence="5">
    <location>
        <begin position="38"/>
        <end position="57"/>
    </location>
</feature>
<evidence type="ECO:0000313" key="7">
    <source>
        <dbReference type="EMBL" id="MBP3956408.1"/>
    </source>
</evidence>
<dbReference type="InterPro" id="IPR020846">
    <property type="entry name" value="MFS_dom"/>
</dbReference>
<dbReference type="InterPro" id="IPR011701">
    <property type="entry name" value="MFS"/>
</dbReference>
<evidence type="ECO:0000259" key="6">
    <source>
        <dbReference type="PROSITE" id="PS50850"/>
    </source>
</evidence>
<feature type="transmembrane region" description="Helical" evidence="5">
    <location>
        <begin position="366"/>
        <end position="387"/>
    </location>
</feature>
<feature type="domain" description="Major facilitator superfamily (MFS) profile" evidence="6">
    <location>
        <begin position="1"/>
        <end position="391"/>
    </location>
</feature>
<sequence>MGWMFDGLDMHLYVLVATPFVAELIMQPDPKHPDVGFYGSWIQAAFLFGWALGGAFFGRIADRIGRSRALVLTILMYAAFTGLGAAAQTWWQLMIFRFLAALGIGGEWAIGASLLSETWPKKWRPWIAAVLQSAVNIGVMIAAAAVFLMADLPPRYVFLIGVAPALIVLWIRRAVPEPEEWAGAKQAAAANLPRFSDLFRPPVRRITVLTLLVCSCALTAHWAFLFWYLQHLRNMPELAEWTAGARSELAATAMWVVIGTSIVGNFMAGALANWVRYRWAIVTLCLAYCAAMTATYGVPRDHNSLWLGFIAIGLSQGLFGLFTMYMPPLFPTLLRTTGAGFCYNFGRIAAGIGTVLFGLFAPVGDYRLALLAAGFLFIPAAAVALLLPEPPDEV</sequence>
<feature type="transmembrane region" description="Helical" evidence="5">
    <location>
        <begin position="127"/>
        <end position="150"/>
    </location>
</feature>
<organism evidence="7 8">
    <name type="scientific">Gemmata palustris</name>
    <dbReference type="NCBI Taxonomy" id="2822762"/>
    <lineage>
        <taxon>Bacteria</taxon>
        <taxon>Pseudomonadati</taxon>
        <taxon>Planctomycetota</taxon>
        <taxon>Planctomycetia</taxon>
        <taxon>Gemmatales</taxon>
        <taxon>Gemmataceae</taxon>
        <taxon>Gemmata</taxon>
    </lineage>
</organism>
<keyword evidence="4 5" id="KW-0472">Membrane</keyword>
<dbReference type="PROSITE" id="PS50850">
    <property type="entry name" value="MFS"/>
    <property type="match status" value="1"/>
</dbReference>
<feature type="transmembrane region" description="Helical" evidence="5">
    <location>
        <begin position="69"/>
        <end position="88"/>
    </location>
</feature>
<feature type="transmembrane region" description="Helical" evidence="5">
    <location>
        <begin position="206"/>
        <end position="229"/>
    </location>
</feature>
<keyword evidence="2 5" id="KW-0812">Transmembrane</keyword>
<feature type="transmembrane region" description="Helical" evidence="5">
    <location>
        <begin position="338"/>
        <end position="360"/>
    </location>
</feature>
<accession>A0ABS5BRU5</accession>
<keyword evidence="8" id="KW-1185">Reference proteome</keyword>
<comment type="caution">
    <text evidence="7">The sequence shown here is derived from an EMBL/GenBank/DDBJ whole genome shotgun (WGS) entry which is preliminary data.</text>
</comment>
<comment type="subcellular location">
    <subcellularLocation>
        <location evidence="1">Membrane</location>
        <topology evidence="1">Multi-pass membrane protein</topology>
    </subcellularLocation>
</comment>
<dbReference type="InterPro" id="IPR036259">
    <property type="entry name" value="MFS_trans_sf"/>
</dbReference>
<gene>
    <name evidence="7" type="ORF">J8F10_14085</name>
</gene>
<dbReference type="PANTHER" id="PTHR23508">
    <property type="entry name" value="CARBOXYLIC ACID TRANSPORTER PROTEIN HOMOLOG"/>
    <property type="match status" value="1"/>
</dbReference>
<keyword evidence="3 5" id="KW-1133">Transmembrane helix</keyword>
<dbReference type="PANTHER" id="PTHR23508:SF10">
    <property type="entry name" value="CARBOXYLIC ACID TRANSPORTER PROTEIN HOMOLOG"/>
    <property type="match status" value="1"/>
</dbReference>
<dbReference type="EMBL" id="JAGKQQ010000001">
    <property type="protein sequence ID" value="MBP3956408.1"/>
    <property type="molecule type" value="Genomic_DNA"/>
</dbReference>
<evidence type="ECO:0000256" key="2">
    <source>
        <dbReference type="ARBA" id="ARBA00022692"/>
    </source>
</evidence>
<feature type="transmembrane region" description="Helical" evidence="5">
    <location>
        <begin position="279"/>
        <end position="298"/>
    </location>
</feature>
<feature type="transmembrane region" description="Helical" evidence="5">
    <location>
        <begin position="249"/>
        <end position="272"/>
    </location>
</feature>
<dbReference type="SUPFAM" id="SSF103473">
    <property type="entry name" value="MFS general substrate transporter"/>
    <property type="match status" value="1"/>
</dbReference>
<evidence type="ECO:0000313" key="8">
    <source>
        <dbReference type="Proteomes" id="UP000676565"/>
    </source>
</evidence>